<keyword evidence="2" id="KW-0732">Signal</keyword>
<dbReference type="Pfam" id="PF00561">
    <property type="entry name" value="Abhydrolase_1"/>
    <property type="match status" value="1"/>
</dbReference>
<sequence length="381" mass="42543">MSTKVFAFLATAVAMMPATAETWGPDLDPICTLNAPLENACDKLQWMQQLPFDGRLCNVLPEANPRIDFDMSVSPTEEELSGANGATILARHQKVLAQGIQIHVVDGGDPSGEAVLFLHGFPESWWAWKDQFVALGNLGYHVIAVDLPGFNGSQAPSTDEDYNLSYFTDVLVGSEDSVLAFFGHSQAHIVAHEWGGILAYGFTKYRNEAIQSLFIINAPHPETLPIQYSDEEVLTKSWHIPLFQNFPEKSALFIKQFTTEFVKGGSILYGGHWFWLPSEHVCNFAFSISGLGNIEDTLKYYRFVFPNNPSDYVGYPKPNLLGYPVKFFWGAEDEVIGVNFLEGMENYFPNAEIELVPHAGHWIPAEASIRLTRSLRIFLAQ</sequence>
<protein>
    <submittedName>
        <fullName evidence="4">Putative hydrolase or acyltransferase of alpha/beta superfamily</fullName>
    </submittedName>
</protein>
<dbReference type="InterPro" id="IPR029058">
    <property type="entry name" value="AB_hydrolase_fold"/>
</dbReference>
<dbReference type="PRINTS" id="PR00412">
    <property type="entry name" value="EPOXHYDRLASE"/>
</dbReference>
<dbReference type="RefSeq" id="WP_015281854.1">
    <property type="nucleotide sequence ID" value="NC_019940.1"/>
</dbReference>
<evidence type="ECO:0000259" key="3">
    <source>
        <dbReference type="Pfam" id="PF00561"/>
    </source>
</evidence>
<evidence type="ECO:0000313" key="5">
    <source>
        <dbReference type="Proteomes" id="UP000010816"/>
    </source>
</evidence>
<dbReference type="HOGENOM" id="CLU_725480_0_0_6"/>
<dbReference type="GO" id="GO:0016746">
    <property type="term" value="F:acyltransferase activity"/>
    <property type="evidence" value="ECO:0007669"/>
    <property type="project" value="UniProtKB-KW"/>
</dbReference>
<dbReference type="KEGG" id="tmb:Thimo_3037"/>
<accession>L0H0H2</accession>
<keyword evidence="4" id="KW-0012">Acyltransferase</keyword>
<dbReference type="InterPro" id="IPR000073">
    <property type="entry name" value="AB_hydrolase_1"/>
</dbReference>
<dbReference type="PANTHER" id="PTHR43329">
    <property type="entry name" value="EPOXIDE HYDROLASE"/>
    <property type="match status" value="1"/>
</dbReference>
<keyword evidence="1 4" id="KW-0378">Hydrolase</keyword>
<keyword evidence="5" id="KW-1185">Reference proteome</keyword>
<evidence type="ECO:0000313" key="4">
    <source>
        <dbReference type="EMBL" id="AGA91726.1"/>
    </source>
</evidence>
<feature type="signal peptide" evidence="2">
    <location>
        <begin position="1"/>
        <end position="20"/>
    </location>
</feature>
<reference evidence="4 5" key="1">
    <citation type="submission" date="2011-09" db="EMBL/GenBank/DDBJ databases">
        <title>Complete sequence of chromosome of Thioflavicoccus mobilis 8321.</title>
        <authorList>
            <consortium name="US DOE Joint Genome Institute"/>
            <person name="Lucas S."/>
            <person name="Han J."/>
            <person name="Lapidus A."/>
            <person name="Cheng J.-F."/>
            <person name="Goodwin L."/>
            <person name="Pitluck S."/>
            <person name="Peters L."/>
            <person name="Ovchinnikova G."/>
            <person name="Lu M."/>
            <person name="Detter J.C."/>
            <person name="Han C."/>
            <person name="Tapia R."/>
            <person name="Land M."/>
            <person name="Hauser L."/>
            <person name="Kyrpides N."/>
            <person name="Ivanova N."/>
            <person name="Pagani I."/>
            <person name="Vogl K."/>
            <person name="Liu Z."/>
            <person name="Imhoff J."/>
            <person name="Thiel V."/>
            <person name="Frigaard N.-U."/>
            <person name="Bryant D."/>
            <person name="Woyke T."/>
        </authorList>
    </citation>
    <scope>NUCLEOTIDE SEQUENCE [LARGE SCALE GENOMIC DNA]</scope>
    <source>
        <strain evidence="4 5">8321</strain>
    </source>
</reference>
<dbReference type="SUPFAM" id="SSF53474">
    <property type="entry name" value="alpha/beta-Hydrolases"/>
    <property type="match status" value="1"/>
</dbReference>
<organism evidence="4 5">
    <name type="scientific">Thioflavicoccus mobilis 8321</name>
    <dbReference type="NCBI Taxonomy" id="765912"/>
    <lineage>
        <taxon>Bacteria</taxon>
        <taxon>Pseudomonadati</taxon>
        <taxon>Pseudomonadota</taxon>
        <taxon>Gammaproteobacteria</taxon>
        <taxon>Chromatiales</taxon>
        <taxon>Chromatiaceae</taxon>
        <taxon>Thioflavicoccus</taxon>
    </lineage>
</organism>
<dbReference type="AlphaFoldDB" id="L0H0H2"/>
<feature type="domain" description="AB hydrolase-1" evidence="3">
    <location>
        <begin position="114"/>
        <end position="364"/>
    </location>
</feature>
<name>L0H0H2_9GAMM</name>
<feature type="chain" id="PRO_5003943569" evidence="2">
    <location>
        <begin position="21"/>
        <end position="381"/>
    </location>
</feature>
<dbReference type="STRING" id="765912.Thimo_3037"/>
<gene>
    <name evidence="4" type="ORF">Thimo_3037</name>
</gene>
<evidence type="ECO:0000256" key="2">
    <source>
        <dbReference type="SAM" id="SignalP"/>
    </source>
</evidence>
<dbReference type="EMBL" id="CP003051">
    <property type="protein sequence ID" value="AGA91726.1"/>
    <property type="molecule type" value="Genomic_DNA"/>
</dbReference>
<dbReference type="eggNOG" id="COG0596">
    <property type="taxonomic scope" value="Bacteria"/>
</dbReference>
<dbReference type="InterPro" id="IPR000639">
    <property type="entry name" value="Epox_hydrolase-like"/>
</dbReference>
<keyword evidence="4" id="KW-0808">Transferase</keyword>
<evidence type="ECO:0000256" key="1">
    <source>
        <dbReference type="ARBA" id="ARBA00022801"/>
    </source>
</evidence>
<dbReference type="GO" id="GO:0016787">
    <property type="term" value="F:hydrolase activity"/>
    <property type="evidence" value="ECO:0007669"/>
    <property type="project" value="UniProtKB-KW"/>
</dbReference>
<dbReference type="Proteomes" id="UP000010816">
    <property type="component" value="Chromosome"/>
</dbReference>
<dbReference type="OrthoDB" id="9779853at2"/>
<proteinExistence type="predicted"/>
<dbReference type="Gene3D" id="3.40.50.1820">
    <property type="entry name" value="alpha/beta hydrolase"/>
    <property type="match status" value="1"/>
</dbReference>